<organism evidence="1 2">
    <name type="scientific">Panagrolaimus sp. PS1159</name>
    <dbReference type="NCBI Taxonomy" id="55785"/>
    <lineage>
        <taxon>Eukaryota</taxon>
        <taxon>Metazoa</taxon>
        <taxon>Ecdysozoa</taxon>
        <taxon>Nematoda</taxon>
        <taxon>Chromadorea</taxon>
        <taxon>Rhabditida</taxon>
        <taxon>Tylenchina</taxon>
        <taxon>Panagrolaimomorpha</taxon>
        <taxon>Panagrolaimoidea</taxon>
        <taxon>Panagrolaimidae</taxon>
        <taxon>Panagrolaimus</taxon>
    </lineage>
</organism>
<dbReference type="WBParaSite" id="PS1159_v2.g18238.t1">
    <property type="protein sequence ID" value="PS1159_v2.g18238.t1"/>
    <property type="gene ID" value="PS1159_v2.g18238"/>
</dbReference>
<dbReference type="Proteomes" id="UP000887580">
    <property type="component" value="Unplaced"/>
</dbReference>
<sequence>MEENSSFNISLPQFSSTSALYSSNYFSTSESPLKSDSEKKEGFDGFEELKKIVKKQQKITKEQAENIKKQNTEIAELKKIHEKEKAEIIAQNNELQKVFNEQLQTIDQLTFTIQKFETQFRQKHYQIVELSDKLEYLIKPNRICKFSDGFMDGKFDNKRLNGKVIVLNDLQYDGNKWLADDKKISFKDSNFQICIKNRISAIRINLSPIINRIFYCTIKELHLSETAITMYEFKKLAVKLKNIQLYFVTIKNKYGIEMKVFDILKEVFSTIEMFKYVFKPDELISGTAQKLSTFLQLPNLQKMTTRKDNFFSNNNQQQKSFAKDKPQTDNNNLILNQNQKCLDLIPVQSCSKLPKDKHFNHTLSANNHEENKKPKTWCKSSKISNFTIFHNKEDTFNYLKQDFFLKNTNNNSTLSLHISAHENSTENFGESLRKKKSKFKQNQKNAEIFFTTSTFFIQNSFEFPRQQNVEISEPEVSQFKASQQLINPNEALKNDQQDIEKQTTEQLKLQTDELQAILKQQEETLTKQHEIYNKVRTENQEEISRLKNDLNDEMKKSVTERAHLIQACGSLKSGINYFKKDLEDSKDSRAKEIGKLQAQLNEALQQKEEDDREKCNDEIIQSTNVISCISNNNEESDKEDDEEKSKLKAKIFELNSILIKLMNTKRVFKVKDVAVLGGPICYYLLDDAILIVDKLEYDTEKWLVDGHTIHFNYDSFKLFLTNEFNANEIDISPVLQNIFYSTIKNLCLQNATITYSEYMKLIGTRNIANFTFANVTVKDEDGNDMDAGDLIKELPNIETFQYAFKNDERTPSEKFAALPPFSKLCEFELHGIEEDFDFNVFHEFVKKNPTVKYYLSFFCSFEFIENIAKNFRPSAHVIINKQN</sequence>
<name>A0AC35FJL6_9BILA</name>
<evidence type="ECO:0000313" key="1">
    <source>
        <dbReference type="Proteomes" id="UP000887580"/>
    </source>
</evidence>
<reference evidence="2" key="1">
    <citation type="submission" date="2022-11" db="UniProtKB">
        <authorList>
            <consortium name="WormBaseParasite"/>
        </authorList>
    </citation>
    <scope>IDENTIFICATION</scope>
</reference>
<proteinExistence type="predicted"/>
<evidence type="ECO:0000313" key="2">
    <source>
        <dbReference type="WBParaSite" id="PS1159_v2.g18238.t1"/>
    </source>
</evidence>
<protein>
    <submittedName>
        <fullName evidence="2">Uncharacterized protein</fullName>
    </submittedName>
</protein>
<accession>A0AC35FJL6</accession>